<dbReference type="Pfam" id="PF06971">
    <property type="entry name" value="Put_DNA-bind_N"/>
    <property type="match status" value="1"/>
</dbReference>
<dbReference type="Gene3D" id="3.40.50.720">
    <property type="entry name" value="NAD(P)-binding Rossmann-like Domain"/>
    <property type="match status" value="1"/>
</dbReference>
<dbReference type="GO" id="GO:0051775">
    <property type="term" value="P:response to redox state"/>
    <property type="evidence" value="ECO:0007669"/>
    <property type="project" value="InterPro"/>
</dbReference>
<evidence type="ECO:0000256" key="6">
    <source>
        <dbReference type="HAMAP-Rule" id="MF_01131"/>
    </source>
</evidence>
<keyword evidence="5 6" id="KW-0804">Transcription</keyword>
<sequence>MTKKYSPKDVSGRIVARLALYLGILKDLEKVQPEINSIELAQRMNTTAVQVRKDLSTFGEFGVRGKGYSVSALIREIESILGIDKENEVILIGYGHVGKMIACNTNVLGKGFKLTAVFDKDSRKIGKEIPNLNIKVSDASKCLEYIEKNKVHTVILAINAEYAQVVANQLIHSGVEAILNMTASKLELNSNTAVVNADISAKLKELNFWRINPELRGGINFD</sequence>
<comment type="subunit">
    <text evidence="6">Homodimer.</text>
</comment>
<dbReference type="GO" id="GO:0003700">
    <property type="term" value="F:DNA-binding transcription factor activity"/>
    <property type="evidence" value="ECO:0007669"/>
    <property type="project" value="UniProtKB-UniRule"/>
</dbReference>
<dbReference type="PANTHER" id="PTHR35786:SF1">
    <property type="entry name" value="REDOX-SENSING TRANSCRIPTIONAL REPRESSOR REX 1"/>
    <property type="match status" value="1"/>
</dbReference>
<gene>
    <name evidence="6" type="primary">rex</name>
    <name evidence="8" type="ORF">HP397_05545</name>
</gene>
<evidence type="ECO:0000313" key="9">
    <source>
        <dbReference type="Proteomes" id="UP000526184"/>
    </source>
</evidence>
<keyword evidence="4 6" id="KW-0238">DNA-binding</keyword>
<dbReference type="InterPro" id="IPR003781">
    <property type="entry name" value="CoA-bd"/>
</dbReference>
<dbReference type="GO" id="GO:0003677">
    <property type="term" value="F:DNA binding"/>
    <property type="evidence" value="ECO:0007669"/>
    <property type="project" value="UniProtKB-UniRule"/>
</dbReference>
<dbReference type="Proteomes" id="UP000526184">
    <property type="component" value="Unassembled WGS sequence"/>
</dbReference>
<name>A0A7Z0PFF1_9FUSO</name>
<dbReference type="InterPro" id="IPR022876">
    <property type="entry name" value="Tscrpt_rep_Rex"/>
</dbReference>
<keyword evidence="3 6" id="KW-0805">Transcription regulation</keyword>
<dbReference type="RefSeq" id="WP_067322218.1">
    <property type="nucleotide sequence ID" value="NZ_CBCRWS010000004.1"/>
</dbReference>
<dbReference type="PANTHER" id="PTHR35786">
    <property type="entry name" value="REDOX-SENSING TRANSCRIPTIONAL REPRESSOR REX"/>
    <property type="match status" value="1"/>
</dbReference>
<comment type="subcellular location">
    <subcellularLocation>
        <location evidence="6">Cytoplasm</location>
    </subcellularLocation>
</comment>
<reference evidence="8 9" key="1">
    <citation type="submission" date="2020-05" db="EMBL/GenBank/DDBJ databases">
        <title>Streptobacillus felis strain LHL191014123.</title>
        <authorList>
            <person name="Fawzy A."/>
            <person name="Rau J."/>
            <person name="Risse K."/>
            <person name="Schauerte N."/>
            <person name="Geiger C."/>
            <person name="Blom J."/>
            <person name="Imirzalioglu C."/>
            <person name="Falgenhauer J."/>
            <person name="Bach A."/>
            <person name="Herden C."/>
            <person name="Eisenberg T."/>
        </authorList>
    </citation>
    <scope>NUCLEOTIDE SEQUENCE [LARGE SCALE GENOMIC DNA]</scope>
    <source>
        <strain evidence="8 9">LHL191014123</strain>
    </source>
</reference>
<dbReference type="HAMAP" id="MF_01131">
    <property type="entry name" value="Rex"/>
    <property type="match status" value="1"/>
</dbReference>
<comment type="caution">
    <text evidence="6">Lacks conserved residue(s) required for the propagation of feature annotation.</text>
</comment>
<protein>
    <recommendedName>
        <fullName evidence="6">Redox-sensing transcriptional repressor Rex</fullName>
    </recommendedName>
</protein>
<evidence type="ECO:0000256" key="2">
    <source>
        <dbReference type="ARBA" id="ARBA00022491"/>
    </source>
</evidence>
<dbReference type="GO" id="GO:0005737">
    <property type="term" value="C:cytoplasm"/>
    <property type="evidence" value="ECO:0007669"/>
    <property type="project" value="UniProtKB-SubCell"/>
</dbReference>
<keyword evidence="6" id="KW-0520">NAD</keyword>
<accession>A0A7Z0PFF1</accession>
<dbReference type="Gene3D" id="1.10.10.10">
    <property type="entry name" value="Winged helix-like DNA-binding domain superfamily/Winged helix DNA-binding domain"/>
    <property type="match status" value="1"/>
</dbReference>
<keyword evidence="2 6" id="KW-0678">Repressor</keyword>
<evidence type="ECO:0000256" key="5">
    <source>
        <dbReference type="ARBA" id="ARBA00023163"/>
    </source>
</evidence>
<evidence type="ECO:0000256" key="4">
    <source>
        <dbReference type="ARBA" id="ARBA00023125"/>
    </source>
</evidence>
<feature type="domain" description="CoA-binding" evidence="7">
    <location>
        <begin position="82"/>
        <end position="185"/>
    </location>
</feature>
<keyword evidence="1 6" id="KW-0963">Cytoplasm</keyword>
<dbReference type="EMBL" id="JABMKT010000029">
    <property type="protein sequence ID" value="NYV28269.1"/>
    <property type="molecule type" value="Genomic_DNA"/>
</dbReference>
<dbReference type="SUPFAM" id="SSF51735">
    <property type="entry name" value="NAD(P)-binding Rossmann-fold domains"/>
    <property type="match status" value="1"/>
</dbReference>
<dbReference type="AlphaFoldDB" id="A0A7Z0PFF1"/>
<evidence type="ECO:0000256" key="3">
    <source>
        <dbReference type="ARBA" id="ARBA00023015"/>
    </source>
</evidence>
<dbReference type="OrthoDB" id="9784760at2"/>
<dbReference type="NCBIfam" id="NF003994">
    <property type="entry name" value="PRK05472.2-3"/>
    <property type="match status" value="1"/>
</dbReference>
<evidence type="ECO:0000313" key="8">
    <source>
        <dbReference type="EMBL" id="NYV28269.1"/>
    </source>
</evidence>
<dbReference type="GO" id="GO:0045892">
    <property type="term" value="P:negative regulation of DNA-templated transcription"/>
    <property type="evidence" value="ECO:0007669"/>
    <property type="project" value="InterPro"/>
</dbReference>
<keyword evidence="9" id="KW-1185">Reference proteome</keyword>
<proteinExistence type="inferred from homology"/>
<dbReference type="NCBIfam" id="NF003995">
    <property type="entry name" value="PRK05472.2-4"/>
    <property type="match status" value="1"/>
</dbReference>
<dbReference type="SMART" id="SM00881">
    <property type="entry name" value="CoA_binding"/>
    <property type="match status" value="1"/>
</dbReference>
<dbReference type="InterPro" id="IPR036388">
    <property type="entry name" value="WH-like_DNA-bd_sf"/>
</dbReference>
<dbReference type="InterPro" id="IPR036390">
    <property type="entry name" value="WH_DNA-bd_sf"/>
</dbReference>
<comment type="caution">
    <text evidence="8">The sequence shown here is derived from an EMBL/GenBank/DDBJ whole genome shotgun (WGS) entry which is preliminary data.</text>
</comment>
<comment type="similarity">
    <text evidence="6">Belongs to the transcriptional regulatory Rex family.</text>
</comment>
<evidence type="ECO:0000259" key="7">
    <source>
        <dbReference type="SMART" id="SM00881"/>
    </source>
</evidence>
<organism evidence="8 9">
    <name type="scientific">Streptobacillus felis</name>
    <dbReference type="NCBI Taxonomy" id="1384509"/>
    <lineage>
        <taxon>Bacteria</taxon>
        <taxon>Fusobacteriati</taxon>
        <taxon>Fusobacteriota</taxon>
        <taxon>Fusobacteriia</taxon>
        <taxon>Fusobacteriales</taxon>
        <taxon>Leptotrichiaceae</taxon>
        <taxon>Streptobacillus</taxon>
    </lineage>
</organism>
<dbReference type="Pfam" id="PF02629">
    <property type="entry name" value="CoA_binding"/>
    <property type="match status" value="1"/>
</dbReference>
<feature type="binding site" evidence="6">
    <location>
        <begin position="93"/>
        <end position="98"/>
    </location>
    <ligand>
        <name>NAD(+)</name>
        <dbReference type="ChEBI" id="CHEBI:57540"/>
    </ligand>
</feature>
<dbReference type="InterPro" id="IPR036291">
    <property type="entry name" value="NAD(P)-bd_dom_sf"/>
</dbReference>
<dbReference type="InterPro" id="IPR009718">
    <property type="entry name" value="Rex_DNA-bd_C_dom"/>
</dbReference>
<evidence type="ECO:0000256" key="1">
    <source>
        <dbReference type="ARBA" id="ARBA00022490"/>
    </source>
</evidence>
<comment type="function">
    <text evidence="6">Modulates transcription in response to changes in cellular NADH/NAD(+) redox state.</text>
</comment>
<dbReference type="SUPFAM" id="SSF46785">
    <property type="entry name" value="Winged helix' DNA-binding domain"/>
    <property type="match status" value="1"/>
</dbReference>